<keyword evidence="5 6" id="KW-0472">Membrane</keyword>
<proteinExistence type="inferred from homology"/>
<organism evidence="8 9">
    <name type="scientific">Paramagnetospirillum caucaseum</name>
    <dbReference type="NCBI Taxonomy" id="1244869"/>
    <lineage>
        <taxon>Bacteria</taxon>
        <taxon>Pseudomonadati</taxon>
        <taxon>Pseudomonadota</taxon>
        <taxon>Alphaproteobacteria</taxon>
        <taxon>Rhodospirillales</taxon>
        <taxon>Magnetospirillaceae</taxon>
        <taxon>Paramagnetospirillum</taxon>
    </lineage>
</organism>
<keyword evidence="9" id="KW-1185">Reference proteome</keyword>
<dbReference type="Proteomes" id="UP000011744">
    <property type="component" value="Unassembled WGS sequence"/>
</dbReference>
<keyword evidence="3 6" id="KW-0812">Transmembrane</keyword>
<comment type="similarity">
    <text evidence="2">Belongs to the drug/metabolite transporter (DMT) superfamily. 10 TMS drug/metabolite exporter (DME) (TC 2.A.7.3) family.</text>
</comment>
<dbReference type="InterPro" id="IPR000620">
    <property type="entry name" value="EamA_dom"/>
</dbReference>
<protein>
    <submittedName>
        <fullName evidence="8">DMT family permease</fullName>
    </submittedName>
</protein>
<name>M2Z4M1_9PROT</name>
<evidence type="ECO:0000256" key="6">
    <source>
        <dbReference type="SAM" id="Phobius"/>
    </source>
</evidence>
<dbReference type="SUPFAM" id="SSF103481">
    <property type="entry name" value="Multidrug resistance efflux transporter EmrE"/>
    <property type="match status" value="2"/>
</dbReference>
<evidence type="ECO:0000256" key="3">
    <source>
        <dbReference type="ARBA" id="ARBA00022692"/>
    </source>
</evidence>
<sequence length="290" mass="30170">MTPVHRAGIALALGAAMAGGATLLLLKWLGGSHAAPEVVFFRFLLGLPMVALLIRLRGPLVPSRVPKQQLVRAILGFAAMLAGFAAIGHMTAATYTAVVFTSPLLLAALSWPLLAEQPGRNGWLGVGAGFCGIVLIARPDLGLPSWPFLLAAASAVFEALCTVQARVIGRSDDGLTTLLWFTLVSLGLSALVLPLVWQKPTALELAGYLAVGTIANLAQILFLEALRRIPAFLVATLQYLSFVVVVLGGSLLFGETPGGADVAGAVLIIAGGLLAIRRQPDDGPRPVSHP</sequence>
<dbReference type="STRING" id="1244869.H261_13880"/>
<dbReference type="Pfam" id="PF00892">
    <property type="entry name" value="EamA"/>
    <property type="match status" value="2"/>
</dbReference>
<evidence type="ECO:0000256" key="4">
    <source>
        <dbReference type="ARBA" id="ARBA00022989"/>
    </source>
</evidence>
<dbReference type="GO" id="GO:0016020">
    <property type="term" value="C:membrane"/>
    <property type="evidence" value="ECO:0007669"/>
    <property type="project" value="UniProtKB-SubCell"/>
</dbReference>
<evidence type="ECO:0000313" key="9">
    <source>
        <dbReference type="Proteomes" id="UP000011744"/>
    </source>
</evidence>
<dbReference type="eggNOG" id="COG0697">
    <property type="taxonomic scope" value="Bacteria"/>
</dbReference>
<evidence type="ECO:0000256" key="5">
    <source>
        <dbReference type="ARBA" id="ARBA00023136"/>
    </source>
</evidence>
<feature type="transmembrane region" description="Helical" evidence="6">
    <location>
        <begin position="93"/>
        <end position="114"/>
    </location>
</feature>
<reference evidence="8 9" key="1">
    <citation type="journal article" date="2014" name="Genome Announc.">
        <title>Draft Genome Sequence of Magnetospirillum sp. Strain SO-1, a Freshwater Magnetotactic Bacterium Isolated from the Ol'khovka River, Russia.</title>
        <authorList>
            <person name="Grouzdev D.S."/>
            <person name="Dziuba M.V."/>
            <person name="Sukhacheva M.S."/>
            <person name="Mardanov A.V."/>
            <person name="Beletskiy A.V."/>
            <person name="Kuznetsov B.B."/>
            <person name="Skryabin K.G."/>
        </authorList>
    </citation>
    <scope>NUCLEOTIDE SEQUENCE [LARGE SCALE GENOMIC DNA]</scope>
    <source>
        <strain evidence="8 9">SO-1</strain>
    </source>
</reference>
<evidence type="ECO:0000256" key="1">
    <source>
        <dbReference type="ARBA" id="ARBA00004141"/>
    </source>
</evidence>
<dbReference type="RefSeq" id="WP_008618570.1">
    <property type="nucleotide sequence ID" value="NZ_AONQ01000037.1"/>
</dbReference>
<accession>M2Z4M1</accession>
<evidence type="ECO:0000256" key="2">
    <source>
        <dbReference type="ARBA" id="ARBA00009853"/>
    </source>
</evidence>
<comment type="caution">
    <text evidence="8">The sequence shown here is derived from an EMBL/GenBank/DDBJ whole genome shotgun (WGS) entry which is preliminary data.</text>
</comment>
<comment type="subcellular location">
    <subcellularLocation>
        <location evidence="1">Membrane</location>
        <topology evidence="1">Multi-pass membrane protein</topology>
    </subcellularLocation>
</comment>
<feature type="transmembrane region" description="Helical" evidence="6">
    <location>
        <begin position="205"/>
        <end position="223"/>
    </location>
</feature>
<gene>
    <name evidence="8" type="ORF">H261_13880</name>
</gene>
<dbReference type="PANTHER" id="PTHR22911">
    <property type="entry name" value="ACYL-MALONYL CONDENSING ENZYME-RELATED"/>
    <property type="match status" value="1"/>
</dbReference>
<dbReference type="InterPro" id="IPR037185">
    <property type="entry name" value="EmrE-like"/>
</dbReference>
<dbReference type="PATRIC" id="fig|1244869.3.peg.2797"/>
<dbReference type="EMBL" id="AONQ01000037">
    <property type="protein sequence ID" value="EME69310.1"/>
    <property type="molecule type" value="Genomic_DNA"/>
</dbReference>
<evidence type="ECO:0000259" key="7">
    <source>
        <dbReference type="Pfam" id="PF00892"/>
    </source>
</evidence>
<dbReference type="OrthoDB" id="9812899at2"/>
<feature type="transmembrane region" description="Helical" evidence="6">
    <location>
        <begin position="259"/>
        <end position="276"/>
    </location>
</feature>
<dbReference type="AlphaFoldDB" id="M2Z4M1"/>
<feature type="transmembrane region" description="Helical" evidence="6">
    <location>
        <begin position="230"/>
        <end position="253"/>
    </location>
</feature>
<dbReference type="PANTHER" id="PTHR22911:SF6">
    <property type="entry name" value="SOLUTE CARRIER FAMILY 35 MEMBER G1"/>
    <property type="match status" value="1"/>
</dbReference>
<feature type="transmembrane region" description="Helical" evidence="6">
    <location>
        <begin position="175"/>
        <end position="193"/>
    </location>
</feature>
<keyword evidence="4 6" id="KW-1133">Transmembrane helix</keyword>
<feature type="transmembrane region" description="Helical" evidence="6">
    <location>
        <begin position="121"/>
        <end position="139"/>
    </location>
</feature>
<feature type="transmembrane region" description="Helical" evidence="6">
    <location>
        <begin position="145"/>
        <end position="163"/>
    </location>
</feature>
<feature type="transmembrane region" description="Helical" evidence="6">
    <location>
        <begin position="70"/>
        <end position="87"/>
    </location>
</feature>
<feature type="domain" description="EamA" evidence="7">
    <location>
        <begin position="7"/>
        <end position="137"/>
    </location>
</feature>
<feature type="transmembrane region" description="Helical" evidence="6">
    <location>
        <begin position="38"/>
        <end position="58"/>
    </location>
</feature>
<feature type="domain" description="EamA" evidence="7">
    <location>
        <begin position="147"/>
        <end position="275"/>
    </location>
</feature>
<evidence type="ECO:0000313" key="8">
    <source>
        <dbReference type="EMBL" id="EME69310.1"/>
    </source>
</evidence>
<feature type="transmembrane region" description="Helical" evidence="6">
    <location>
        <begin position="7"/>
        <end position="26"/>
    </location>
</feature>